<gene>
    <name evidence="4" type="ORF">SAMN05216267_1019111</name>
</gene>
<dbReference type="InterPro" id="IPR036778">
    <property type="entry name" value="OHCU_decarboxylase_sf"/>
</dbReference>
<protein>
    <submittedName>
        <fullName evidence="4">2-oxo-4-hydroxy-4-carboxy-5-ureidoimidazoline decarboxylase</fullName>
    </submittedName>
</protein>
<feature type="domain" description="Oxo-4-hydroxy-4-carboxy-5-ureidoimidazoline decarboxylase" evidence="3">
    <location>
        <begin position="39"/>
        <end position="95"/>
    </location>
</feature>
<organism evidence="4 5">
    <name type="scientific">Actinacidiphila rubida</name>
    <dbReference type="NCBI Taxonomy" id="310780"/>
    <lineage>
        <taxon>Bacteria</taxon>
        <taxon>Bacillati</taxon>
        <taxon>Actinomycetota</taxon>
        <taxon>Actinomycetes</taxon>
        <taxon>Kitasatosporales</taxon>
        <taxon>Streptomycetaceae</taxon>
        <taxon>Actinacidiphila</taxon>
    </lineage>
</organism>
<dbReference type="GO" id="GO:0006144">
    <property type="term" value="P:purine nucleobase metabolic process"/>
    <property type="evidence" value="ECO:0007669"/>
    <property type="project" value="UniProtKB-KW"/>
</dbReference>
<keyword evidence="5" id="KW-1185">Reference proteome</keyword>
<proteinExistence type="predicted"/>
<dbReference type="NCBIfam" id="NF010372">
    <property type="entry name" value="PRK13798.1"/>
    <property type="match status" value="1"/>
</dbReference>
<dbReference type="EMBL" id="FODD01000019">
    <property type="protein sequence ID" value="SEO19112.1"/>
    <property type="molecule type" value="Genomic_DNA"/>
</dbReference>
<dbReference type="Pfam" id="PF09349">
    <property type="entry name" value="OHCU_decarbox"/>
    <property type="match status" value="2"/>
</dbReference>
<dbReference type="Gene3D" id="1.10.3330.10">
    <property type="entry name" value="Oxo-4-hydroxy-4-carboxy-5-ureidoimidazoline decarboxylase"/>
    <property type="match status" value="2"/>
</dbReference>
<dbReference type="Proteomes" id="UP000181951">
    <property type="component" value="Unassembled WGS sequence"/>
</dbReference>
<dbReference type="SUPFAM" id="SSF158694">
    <property type="entry name" value="UraD-Like"/>
    <property type="match status" value="1"/>
</dbReference>
<keyword evidence="1" id="KW-0659">Purine metabolism</keyword>
<evidence type="ECO:0000256" key="1">
    <source>
        <dbReference type="ARBA" id="ARBA00022631"/>
    </source>
</evidence>
<name>A0A1H8MNW0_9ACTN</name>
<evidence type="ECO:0000313" key="5">
    <source>
        <dbReference type="Proteomes" id="UP000181951"/>
    </source>
</evidence>
<feature type="region of interest" description="Disordered" evidence="2">
    <location>
        <begin position="189"/>
        <end position="222"/>
    </location>
</feature>
<reference evidence="4 5" key="1">
    <citation type="submission" date="2016-10" db="EMBL/GenBank/DDBJ databases">
        <authorList>
            <person name="de Groot N.N."/>
        </authorList>
    </citation>
    <scope>NUCLEOTIDE SEQUENCE [LARGE SCALE GENOMIC DNA]</scope>
    <source>
        <strain evidence="4 5">CGMCC 4.2026</strain>
    </source>
</reference>
<dbReference type="RefSeq" id="WP_177226087.1">
    <property type="nucleotide sequence ID" value="NZ_FODD01000019.1"/>
</dbReference>
<feature type="domain" description="Oxo-4-hydroxy-4-carboxy-5-ureidoimidazoline decarboxylase" evidence="3">
    <location>
        <begin position="108"/>
        <end position="182"/>
    </location>
</feature>
<accession>A0A1H8MNW0</accession>
<evidence type="ECO:0000256" key="2">
    <source>
        <dbReference type="SAM" id="MobiDB-lite"/>
    </source>
</evidence>
<feature type="compositionally biased region" description="Pro residues" evidence="2">
    <location>
        <begin position="1"/>
        <end position="18"/>
    </location>
</feature>
<evidence type="ECO:0000259" key="3">
    <source>
        <dbReference type="Pfam" id="PF09349"/>
    </source>
</evidence>
<dbReference type="STRING" id="310780.SAMN05216267_1019111"/>
<feature type="region of interest" description="Disordered" evidence="2">
    <location>
        <begin position="1"/>
        <end position="35"/>
    </location>
</feature>
<dbReference type="AlphaFoldDB" id="A0A1H8MNW0"/>
<sequence>MSDPPSVPRGLIPPPSPRVPRSSPLSSDTPSPGLSQLNVLPSVAAENAFRACCGSHRWARRMAAHRPYPTLEALLAAADEAAYDLTSGDLAEALAGEATTPLPDRGSLTVHTALRAAHAAYEAKFGHAFVLALDEGEDGEAGDPGRALDQTLASLRQRLGHDEDEEAVTTAEQLRRTARLRLIRLARSPDRAGSITPGLPRGTEPTSRRYDGRGRWTVPGRA</sequence>
<evidence type="ECO:0000313" key="4">
    <source>
        <dbReference type="EMBL" id="SEO19112.1"/>
    </source>
</evidence>
<dbReference type="InterPro" id="IPR018020">
    <property type="entry name" value="OHCU_decarboxylase"/>
</dbReference>